<dbReference type="EMBL" id="GBRH01189747">
    <property type="protein sequence ID" value="JAE08149.1"/>
    <property type="molecule type" value="Transcribed_RNA"/>
</dbReference>
<protein>
    <submittedName>
        <fullName evidence="1">Uncharacterized protein</fullName>
    </submittedName>
</protein>
<organism evidence="1">
    <name type="scientific">Arundo donax</name>
    <name type="common">Giant reed</name>
    <name type="synonym">Donax arundinaceus</name>
    <dbReference type="NCBI Taxonomy" id="35708"/>
    <lineage>
        <taxon>Eukaryota</taxon>
        <taxon>Viridiplantae</taxon>
        <taxon>Streptophyta</taxon>
        <taxon>Embryophyta</taxon>
        <taxon>Tracheophyta</taxon>
        <taxon>Spermatophyta</taxon>
        <taxon>Magnoliopsida</taxon>
        <taxon>Liliopsida</taxon>
        <taxon>Poales</taxon>
        <taxon>Poaceae</taxon>
        <taxon>PACMAD clade</taxon>
        <taxon>Arundinoideae</taxon>
        <taxon>Arundineae</taxon>
        <taxon>Arundo</taxon>
    </lineage>
</organism>
<sequence>MMMHVSKQGPFPLEEEENKPSTWINWRCQNL</sequence>
<accession>A0A0A9FAD5</accession>
<name>A0A0A9FAD5_ARUDO</name>
<dbReference type="AlphaFoldDB" id="A0A0A9FAD5"/>
<proteinExistence type="predicted"/>
<reference evidence="1" key="1">
    <citation type="submission" date="2014-09" db="EMBL/GenBank/DDBJ databases">
        <authorList>
            <person name="Magalhaes I.L.F."/>
            <person name="Oliveira U."/>
            <person name="Santos F.R."/>
            <person name="Vidigal T.H.D.A."/>
            <person name="Brescovit A.D."/>
            <person name="Santos A.J."/>
        </authorList>
    </citation>
    <scope>NUCLEOTIDE SEQUENCE</scope>
    <source>
        <tissue evidence="1">Shoot tissue taken approximately 20 cm above the soil surface</tissue>
    </source>
</reference>
<reference evidence="1" key="2">
    <citation type="journal article" date="2015" name="Data Brief">
        <title>Shoot transcriptome of the giant reed, Arundo donax.</title>
        <authorList>
            <person name="Barrero R.A."/>
            <person name="Guerrero F.D."/>
            <person name="Moolhuijzen P."/>
            <person name="Goolsby J.A."/>
            <person name="Tidwell J."/>
            <person name="Bellgard S.E."/>
            <person name="Bellgard M.I."/>
        </authorList>
    </citation>
    <scope>NUCLEOTIDE SEQUENCE</scope>
    <source>
        <tissue evidence="1">Shoot tissue taken approximately 20 cm above the soil surface</tissue>
    </source>
</reference>
<evidence type="ECO:0000313" key="1">
    <source>
        <dbReference type="EMBL" id="JAE08149.1"/>
    </source>
</evidence>